<dbReference type="EMBL" id="JABEPQ010000001">
    <property type="protein sequence ID" value="NNM44774.1"/>
    <property type="molecule type" value="Genomic_DNA"/>
</dbReference>
<proteinExistence type="predicted"/>
<sequence>MARTERQALADTLVAAGPDAPTLCDPWDTADLAAHLVIRERRPDLAPGIMVPALAGRLDEAMDEYAARPWPELVEDVRSGPPAWSPTRLGPVDEAVNLVEFVVHHEDVLRGDGSPGPRRTIGADLREALWTHLARFGRLYFRRSPVGVVLATPSGQRATVKGTTEAGTVVLEGEPEELLLAAYGRRRVAQVEETGGKEAVASLWAAPIGLA</sequence>
<dbReference type="AlphaFoldDB" id="A0A849HDS3"/>
<dbReference type="NCBIfam" id="TIGR03085">
    <property type="entry name" value="TIGR03085 family metal-binding protein"/>
    <property type="match status" value="1"/>
</dbReference>
<keyword evidence="2" id="KW-1185">Reference proteome</keyword>
<evidence type="ECO:0000313" key="2">
    <source>
        <dbReference type="Proteomes" id="UP000588586"/>
    </source>
</evidence>
<dbReference type="SUPFAM" id="SSF109854">
    <property type="entry name" value="DinB/YfiT-like putative metalloenzymes"/>
    <property type="match status" value="1"/>
</dbReference>
<dbReference type="InterPro" id="IPR017517">
    <property type="entry name" value="Maleyloyr_isom"/>
</dbReference>
<dbReference type="NCBIfam" id="TIGR03083">
    <property type="entry name" value="maleylpyruvate isomerase family mycothiol-dependent enzyme"/>
    <property type="match status" value="1"/>
</dbReference>
<reference evidence="1 2" key="1">
    <citation type="submission" date="2020-04" db="EMBL/GenBank/DDBJ databases">
        <title>Knoellia sp. isolate from air conditioner.</title>
        <authorList>
            <person name="Chea S."/>
            <person name="Kim D.-U."/>
        </authorList>
    </citation>
    <scope>NUCLEOTIDE SEQUENCE [LARGE SCALE GENOMIC DNA]</scope>
    <source>
        <strain evidence="1 2">DB2414S</strain>
    </source>
</reference>
<comment type="caution">
    <text evidence="1">The sequence shown here is derived from an EMBL/GenBank/DDBJ whole genome shotgun (WGS) entry which is preliminary data.</text>
</comment>
<accession>A0A849HDS3</accession>
<protein>
    <submittedName>
        <fullName evidence="1">TIGR03085 family protein</fullName>
    </submittedName>
</protein>
<dbReference type="Proteomes" id="UP000588586">
    <property type="component" value="Unassembled WGS sequence"/>
</dbReference>
<evidence type="ECO:0000313" key="1">
    <source>
        <dbReference type="EMBL" id="NNM44774.1"/>
    </source>
</evidence>
<name>A0A849HDS3_9MICO</name>
<gene>
    <name evidence="1" type="ORF">HJG52_01995</name>
</gene>
<organism evidence="1 2">
    <name type="scientific">Knoellia koreensis</name>
    <dbReference type="NCBI Taxonomy" id="2730921"/>
    <lineage>
        <taxon>Bacteria</taxon>
        <taxon>Bacillati</taxon>
        <taxon>Actinomycetota</taxon>
        <taxon>Actinomycetes</taxon>
        <taxon>Micrococcales</taxon>
        <taxon>Intrasporangiaceae</taxon>
        <taxon>Knoellia</taxon>
    </lineage>
</organism>
<dbReference type="InterPro" id="IPR034660">
    <property type="entry name" value="DinB/YfiT-like"/>
</dbReference>
<dbReference type="InterPro" id="IPR017519">
    <property type="entry name" value="CHP03085"/>
</dbReference>